<accession>A0ABY8EHG6</accession>
<dbReference type="SMART" id="SM00899">
    <property type="entry name" value="FeoA"/>
    <property type="match status" value="1"/>
</dbReference>
<dbReference type="InterPro" id="IPR052713">
    <property type="entry name" value="FeoA"/>
</dbReference>
<sequence>MRTLKDLAPGASGKVMMVKGKGAIKRRFMDMGVIKGTEINVEKVAPLGDPIEVKIKGYSLTLRKEDAQNIVIE</sequence>
<dbReference type="Gene3D" id="2.30.30.90">
    <property type="match status" value="1"/>
</dbReference>
<dbReference type="InterPro" id="IPR008988">
    <property type="entry name" value="Transcriptional_repressor_C"/>
</dbReference>
<evidence type="ECO:0000313" key="3">
    <source>
        <dbReference type="EMBL" id="WFD12395.1"/>
    </source>
</evidence>
<dbReference type="SUPFAM" id="SSF50037">
    <property type="entry name" value="C-terminal domain of transcriptional repressors"/>
    <property type="match status" value="1"/>
</dbReference>
<dbReference type="PANTHER" id="PTHR42954">
    <property type="entry name" value="FE(2+) TRANSPORT PROTEIN A"/>
    <property type="match status" value="1"/>
</dbReference>
<evidence type="ECO:0000259" key="2">
    <source>
        <dbReference type="SMART" id="SM00899"/>
    </source>
</evidence>
<protein>
    <submittedName>
        <fullName evidence="3">Ferrous iron transport protein A</fullName>
    </submittedName>
</protein>
<evidence type="ECO:0000313" key="4">
    <source>
        <dbReference type="Proteomes" id="UP001222800"/>
    </source>
</evidence>
<dbReference type="InterPro" id="IPR007167">
    <property type="entry name" value="Fe-transptr_FeoA-like"/>
</dbReference>
<feature type="domain" description="Ferrous iron transporter FeoA-like" evidence="2">
    <location>
        <begin position="2"/>
        <end position="73"/>
    </location>
</feature>
<dbReference type="PANTHER" id="PTHR42954:SF2">
    <property type="entry name" value="FE(2+) TRANSPORT PROTEIN A"/>
    <property type="match status" value="1"/>
</dbReference>
<dbReference type="InterPro" id="IPR038157">
    <property type="entry name" value="FeoA_core_dom"/>
</dbReference>
<keyword evidence="1" id="KW-0408">Iron</keyword>
<evidence type="ECO:0000256" key="1">
    <source>
        <dbReference type="ARBA" id="ARBA00023004"/>
    </source>
</evidence>
<reference evidence="3 4" key="1">
    <citation type="submission" date="2023-03" db="EMBL/GenBank/DDBJ databases">
        <title>Complete genome sequence of Tepidibacter sp. SWIR-1, isolated from a deep-sea hydrothermal vent.</title>
        <authorList>
            <person name="Li X."/>
        </authorList>
    </citation>
    <scope>NUCLEOTIDE SEQUENCE [LARGE SCALE GENOMIC DNA]</scope>
    <source>
        <strain evidence="3 4">SWIR-1</strain>
    </source>
</reference>
<proteinExistence type="predicted"/>
<dbReference type="Proteomes" id="UP001222800">
    <property type="component" value="Chromosome"/>
</dbReference>
<gene>
    <name evidence="3" type="ORF">P4S50_16355</name>
</gene>
<keyword evidence="4" id="KW-1185">Reference proteome</keyword>
<organism evidence="3 4">
    <name type="scientific">Tepidibacter hydrothermalis</name>
    <dbReference type="NCBI Taxonomy" id="3036126"/>
    <lineage>
        <taxon>Bacteria</taxon>
        <taxon>Bacillati</taxon>
        <taxon>Bacillota</taxon>
        <taxon>Clostridia</taxon>
        <taxon>Peptostreptococcales</taxon>
        <taxon>Peptostreptococcaceae</taxon>
        <taxon>Tepidibacter</taxon>
    </lineage>
</organism>
<name>A0ABY8EHG6_9FIRM</name>
<dbReference type="Pfam" id="PF04023">
    <property type="entry name" value="FeoA"/>
    <property type="match status" value="1"/>
</dbReference>
<dbReference type="EMBL" id="CP120733">
    <property type="protein sequence ID" value="WFD12395.1"/>
    <property type="molecule type" value="Genomic_DNA"/>
</dbReference>